<dbReference type="EMBL" id="AAWS01000062">
    <property type="protein sequence ID" value="EAY24739.1"/>
    <property type="molecule type" value="Genomic_DNA"/>
</dbReference>
<dbReference type="Gene3D" id="1.10.260.40">
    <property type="entry name" value="lambda repressor-like DNA-binding domains"/>
    <property type="match status" value="1"/>
</dbReference>
<reference evidence="2 3" key="1">
    <citation type="submission" date="2007-01" db="EMBL/GenBank/DDBJ databases">
        <authorList>
            <person name="Haygood M."/>
            <person name="Podell S."/>
            <person name="Anderson C."/>
            <person name="Hopkinson B."/>
            <person name="Roe K."/>
            <person name="Barbeau K."/>
            <person name="Gaasterland T."/>
            <person name="Ferriera S."/>
            <person name="Johnson J."/>
            <person name="Kravitz S."/>
            <person name="Beeson K."/>
            <person name="Sutton G."/>
            <person name="Rogers Y.-H."/>
            <person name="Friedman R."/>
            <person name="Frazier M."/>
            <person name="Venter J.C."/>
        </authorList>
    </citation>
    <scope>NUCLEOTIDE SEQUENCE [LARGE SCALE GENOMIC DNA]</scope>
    <source>
        <strain evidence="2 3">ATCC 23134</strain>
    </source>
</reference>
<dbReference type="SUPFAM" id="SSF47413">
    <property type="entry name" value="lambda repressor-like DNA-binding domains"/>
    <property type="match status" value="1"/>
</dbReference>
<dbReference type="GO" id="GO:0003677">
    <property type="term" value="F:DNA binding"/>
    <property type="evidence" value="ECO:0007669"/>
    <property type="project" value="InterPro"/>
</dbReference>
<accession>A1ZY02</accession>
<protein>
    <submittedName>
        <fullName evidence="2">Transcriptional regulator</fullName>
    </submittedName>
</protein>
<dbReference type="CDD" id="cd00093">
    <property type="entry name" value="HTH_XRE"/>
    <property type="match status" value="1"/>
</dbReference>
<dbReference type="PROSITE" id="PS50943">
    <property type="entry name" value="HTH_CROC1"/>
    <property type="match status" value="1"/>
</dbReference>
<dbReference type="InterPro" id="IPR010982">
    <property type="entry name" value="Lambda_DNA-bd_dom_sf"/>
</dbReference>
<organism evidence="2 3">
    <name type="scientific">Microscilla marina ATCC 23134</name>
    <dbReference type="NCBI Taxonomy" id="313606"/>
    <lineage>
        <taxon>Bacteria</taxon>
        <taxon>Pseudomonadati</taxon>
        <taxon>Bacteroidota</taxon>
        <taxon>Cytophagia</taxon>
        <taxon>Cytophagales</taxon>
        <taxon>Microscillaceae</taxon>
        <taxon>Microscilla</taxon>
    </lineage>
</organism>
<dbReference type="InterPro" id="IPR001387">
    <property type="entry name" value="Cro/C1-type_HTH"/>
</dbReference>
<dbReference type="AlphaFoldDB" id="A1ZY02"/>
<evidence type="ECO:0000313" key="3">
    <source>
        <dbReference type="Proteomes" id="UP000004095"/>
    </source>
</evidence>
<name>A1ZY02_MICM2</name>
<evidence type="ECO:0000313" key="2">
    <source>
        <dbReference type="EMBL" id="EAY24739.1"/>
    </source>
</evidence>
<comment type="caution">
    <text evidence="2">The sequence shown here is derived from an EMBL/GenBank/DDBJ whole genome shotgun (WGS) entry which is preliminary data.</text>
</comment>
<evidence type="ECO:0000259" key="1">
    <source>
        <dbReference type="PROSITE" id="PS50943"/>
    </source>
</evidence>
<dbReference type="RefSeq" id="WP_002704230.1">
    <property type="nucleotide sequence ID" value="NZ_AAWS01000062.1"/>
</dbReference>
<feature type="domain" description="HTH cro/C1-type" evidence="1">
    <location>
        <begin position="6"/>
        <end position="42"/>
    </location>
</feature>
<gene>
    <name evidence="2" type="ORF">M23134_05541</name>
</gene>
<dbReference type="Pfam" id="PF01381">
    <property type="entry name" value="HTH_3"/>
    <property type="match status" value="1"/>
</dbReference>
<dbReference type="OrthoDB" id="3831186at2"/>
<keyword evidence="3" id="KW-1185">Reference proteome</keyword>
<proteinExistence type="predicted"/>
<dbReference type="Proteomes" id="UP000004095">
    <property type="component" value="Unassembled WGS sequence"/>
</dbReference>
<dbReference type="SMART" id="SM00530">
    <property type="entry name" value="HTH_XRE"/>
    <property type="match status" value="1"/>
</dbReference>
<sequence length="61" mass="7160">MSGRELKKLRAKNKLTQKQLAEKIEVAQPRISEWERNKFKISKAYRKILNDFFVGLTAPNV</sequence>